<dbReference type="RefSeq" id="WP_166222769.1">
    <property type="nucleotide sequence ID" value="NZ_CP049989.1"/>
</dbReference>
<comment type="similarity">
    <text evidence="2">Belongs to the CcmF/CycK/Ccl1/NrfE/CcsA family.</text>
</comment>
<keyword evidence="8 10" id="KW-0472">Membrane</keyword>
<dbReference type="PRINTS" id="PR01410">
    <property type="entry name" value="CCBIOGENESIS"/>
</dbReference>
<evidence type="ECO:0000313" key="13">
    <source>
        <dbReference type="EMBL" id="QIM50636.1"/>
    </source>
</evidence>
<dbReference type="InterPro" id="IPR002541">
    <property type="entry name" value="Cyt_c_assembly"/>
</dbReference>
<dbReference type="Pfam" id="PF16327">
    <property type="entry name" value="CcmF_C"/>
    <property type="match status" value="1"/>
</dbReference>
<dbReference type="PANTHER" id="PTHR43653">
    <property type="entry name" value="CYTOCHROME C ASSEMBLY PROTEIN-RELATED"/>
    <property type="match status" value="1"/>
</dbReference>
<dbReference type="Pfam" id="PF01578">
    <property type="entry name" value="Cytochrom_C_asm"/>
    <property type="match status" value="1"/>
</dbReference>
<dbReference type="GO" id="GO:0020037">
    <property type="term" value="F:heme binding"/>
    <property type="evidence" value="ECO:0007669"/>
    <property type="project" value="InterPro"/>
</dbReference>
<accession>A0A6G8IC76</accession>
<keyword evidence="7 10" id="KW-1133">Transmembrane helix</keyword>
<feature type="transmembrane region" description="Helical" evidence="10">
    <location>
        <begin position="126"/>
        <end position="145"/>
    </location>
</feature>
<evidence type="ECO:0000259" key="11">
    <source>
        <dbReference type="Pfam" id="PF01578"/>
    </source>
</evidence>
<keyword evidence="3" id="KW-1003">Cell membrane</keyword>
<dbReference type="KEGG" id="hcz:G9Q37_00060"/>
<feature type="transmembrane region" description="Helical" evidence="10">
    <location>
        <begin position="394"/>
        <end position="413"/>
    </location>
</feature>
<protein>
    <submittedName>
        <fullName evidence="13">Heme lyase CcmF/NrfE family subunit</fullName>
    </submittedName>
</protein>
<feature type="transmembrane region" description="Helical" evidence="10">
    <location>
        <begin position="274"/>
        <end position="293"/>
    </location>
</feature>
<dbReference type="PRINTS" id="PR01411">
    <property type="entry name" value="CCMFBIOGNSIS"/>
</dbReference>
<sequence>MTAELGHYALALALALALLQGVAPLLGAARERHAAWMALAVPAAWLQLAALALAYACLTQAFIDTDFSVKLVAEHAHTSLPLVYRITAVWGNHEGSILLWALILAGWGAAVAWRTHALDEATRARVLGVMGLVGAGFLLFVLFTSNPFARLADAPLQGRDLNPLLQDPGMVIHPPLLYMGYVGLVVPFAFALAALMAGRLDAAWARASRPWTLCAWAFLTLGIALGSFWAYYELGWGGWWFWDPVENASFMPWLLATALLHSLAVSEKRGAFRAWTVLLAIGGFSLSLLGTFIVRSGVLSSVHAFATDATRGLFILALLAAVTGGSLALFAARFPAAARGGPVAPLSREALLLVNNLLLVVATAAVLLGTLYPLVIDALGLGKLSVGPPYFNAVFLPLMMPALLLMGVGPLVRWQRDHLPRLAQALRGVVLLALAAAALLPLALARVEPGLLVGLTLALWIALATAWQALQRWRQAPQHGAWARLRALPGGQHAMVLAHLGVAVFVAGATLVTHGQQERDVRLLPGQSLDLGGHRYTLSEVAALRGPNYRAVQATVAVTRAGEPVATLRPQRRVYDSLRMPMTEVAIHRRLSRDLYVALGEPLGDGSWALRVHHKPWVNLIWLGATLMALGGGVAAAARRDRRARAVAADLPALPAPEGAP</sequence>
<feature type="transmembrane region" description="Helical" evidence="10">
    <location>
        <begin position="450"/>
        <end position="470"/>
    </location>
</feature>
<organism evidence="13 14">
    <name type="scientific">Hydrogenophaga crocea</name>
    <dbReference type="NCBI Taxonomy" id="2716225"/>
    <lineage>
        <taxon>Bacteria</taxon>
        <taxon>Pseudomonadati</taxon>
        <taxon>Pseudomonadota</taxon>
        <taxon>Betaproteobacteria</taxon>
        <taxon>Burkholderiales</taxon>
        <taxon>Comamonadaceae</taxon>
        <taxon>Hydrogenophaga</taxon>
    </lineage>
</organism>
<evidence type="ECO:0000256" key="3">
    <source>
        <dbReference type="ARBA" id="ARBA00022475"/>
    </source>
</evidence>
<feature type="transmembrane region" description="Helical" evidence="10">
    <location>
        <begin position="97"/>
        <end position="114"/>
    </location>
</feature>
<dbReference type="InterPro" id="IPR032523">
    <property type="entry name" value="CcmF_C"/>
</dbReference>
<proteinExistence type="inferred from homology"/>
<dbReference type="NCBIfam" id="NF007691">
    <property type="entry name" value="PRK10369.1"/>
    <property type="match status" value="1"/>
</dbReference>
<evidence type="ECO:0000256" key="2">
    <source>
        <dbReference type="ARBA" id="ARBA00009186"/>
    </source>
</evidence>
<dbReference type="AlphaFoldDB" id="A0A6G8IC76"/>
<dbReference type="NCBIfam" id="TIGR00353">
    <property type="entry name" value="nrfE"/>
    <property type="match status" value="1"/>
</dbReference>
<feature type="transmembrane region" description="Helical" evidence="10">
    <location>
        <begin position="38"/>
        <end position="63"/>
    </location>
</feature>
<feature type="domain" description="Cytochrome c-type biogenesis protein CcmF C-terminal" evidence="12">
    <location>
        <begin position="316"/>
        <end position="639"/>
    </location>
</feature>
<feature type="transmembrane region" description="Helical" evidence="10">
    <location>
        <begin position="178"/>
        <end position="198"/>
    </location>
</feature>
<dbReference type="InterPro" id="IPR003568">
    <property type="entry name" value="Cyt_c_biogenesis_CcmF"/>
</dbReference>
<feature type="transmembrane region" description="Helical" evidence="10">
    <location>
        <begin position="6"/>
        <end position="26"/>
    </location>
</feature>
<reference evidence="13 14" key="1">
    <citation type="submission" date="2020-03" db="EMBL/GenBank/DDBJ databases">
        <title>Hydrogenophaga sp. nov. isolated from cyanobacterial mat.</title>
        <authorList>
            <person name="Thorat V."/>
            <person name="Kirdat K."/>
            <person name="Tiwarekar B."/>
            <person name="Costa E.D."/>
            <person name="Yadav A."/>
        </authorList>
    </citation>
    <scope>NUCLEOTIDE SEQUENCE [LARGE SCALE GENOMIC DNA]</scope>
    <source>
        <strain evidence="13 14">BA0156</strain>
    </source>
</reference>
<dbReference type="Proteomes" id="UP000503162">
    <property type="component" value="Chromosome"/>
</dbReference>
<evidence type="ECO:0000256" key="1">
    <source>
        <dbReference type="ARBA" id="ARBA00004429"/>
    </source>
</evidence>
<evidence type="ECO:0000256" key="5">
    <source>
        <dbReference type="ARBA" id="ARBA00022692"/>
    </source>
</evidence>
<feature type="transmembrane region" description="Helical" evidence="10">
    <location>
        <begin position="491"/>
        <end position="512"/>
    </location>
</feature>
<feature type="domain" description="Cytochrome c assembly protein" evidence="11">
    <location>
        <begin position="90"/>
        <end position="296"/>
    </location>
</feature>
<comment type="subcellular location">
    <subcellularLocation>
        <location evidence="1">Cell inner membrane</location>
        <topology evidence="1">Multi-pass membrane protein</topology>
    </subcellularLocation>
</comment>
<dbReference type="GO" id="GO:0005886">
    <property type="term" value="C:plasma membrane"/>
    <property type="evidence" value="ECO:0007669"/>
    <property type="project" value="UniProtKB-SubCell"/>
</dbReference>
<evidence type="ECO:0000313" key="14">
    <source>
        <dbReference type="Proteomes" id="UP000503162"/>
    </source>
</evidence>
<feature type="transmembrane region" description="Helical" evidence="10">
    <location>
        <begin position="353"/>
        <end position="374"/>
    </location>
</feature>
<feature type="transmembrane region" description="Helical" evidence="10">
    <location>
        <begin position="313"/>
        <end position="332"/>
    </location>
</feature>
<feature type="transmembrane region" description="Helical" evidence="10">
    <location>
        <begin position="210"/>
        <end position="230"/>
    </location>
</feature>
<dbReference type="GO" id="GO:0017004">
    <property type="term" value="P:cytochrome complex assembly"/>
    <property type="evidence" value="ECO:0007669"/>
    <property type="project" value="UniProtKB-KW"/>
</dbReference>
<evidence type="ECO:0000256" key="8">
    <source>
        <dbReference type="ARBA" id="ARBA00023136"/>
    </source>
</evidence>
<feature type="transmembrane region" description="Helical" evidence="10">
    <location>
        <begin position="250"/>
        <end position="267"/>
    </location>
</feature>
<dbReference type="InterPro" id="IPR003567">
    <property type="entry name" value="Cyt_c_biogenesis"/>
</dbReference>
<feature type="transmembrane region" description="Helical" evidence="10">
    <location>
        <begin position="425"/>
        <end position="444"/>
    </location>
</feature>
<evidence type="ECO:0000256" key="6">
    <source>
        <dbReference type="ARBA" id="ARBA00022748"/>
    </source>
</evidence>
<gene>
    <name evidence="13" type="ORF">G9Q37_00060</name>
</gene>
<name>A0A6G8IC76_9BURK</name>
<dbReference type="GO" id="GO:0016829">
    <property type="term" value="F:lyase activity"/>
    <property type="evidence" value="ECO:0007669"/>
    <property type="project" value="UniProtKB-KW"/>
</dbReference>
<keyword evidence="6" id="KW-0201">Cytochrome c-type biogenesis</keyword>
<keyword evidence="4" id="KW-0997">Cell inner membrane</keyword>
<dbReference type="EMBL" id="CP049989">
    <property type="protein sequence ID" value="QIM50636.1"/>
    <property type="molecule type" value="Genomic_DNA"/>
</dbReference>
<keyword evidence="13" id="KW-0456">Lyase</keyword>
<feature type="transmembrane region" description="Helical" evidence="10">
    <location>
        <begin position="617"/>
        <end position="638"/>
    </location>
</feature>
<keyword evidence="14" id="KW-1185">Reference proteome</keyword>
<comment type="function">
    <text evidence="9">Required for the biogenesis of c-type cytochromes. Possible subunit of a heme lyase.</text>
</comment>
<dbReference type="PANTHER" id="PTHR43653:SF1">
    <property type="entry name" value="CYTOCHROME C-TYPE BIOGENESIS PROTEIN CCMF"/>
    <property type="match status" value="1"/>
</dbReference>
<dbReference type="GO" id="GO:0015232">
    <property type="term" value="F:heme transmembrane transporter activity"/>
    <property type="evidence" value="ECO:0007669"/>
    <property type="project" value="InterPro"/>
</dbReference>
<evidence type="ECO:0000256" key="7">
    <source>
        <dbReference type="ARBA" id="ARBA00022989"/>
    </source>
</evidence>
<keyword evidence="5 10" id="KW-0812">Transmembrane</keyword>
<evidence type="ECO:0000256" key="4">
    <source>
        <dbReference type="ARBA" id="ARBA00022519"/>
    </source>
</evidence>
<evidence type="ECO:0000256" key="9">
    <source>
        <dbReference type="ARBA" id="ARBA00037230"/>
    </source>
</evidence>
<evidence type="ECO:0000256" key="10">
    <source>
        <dbReference type="SAM" id="Phobius"/>
    </source>
</evidence>
<evidence type="ECO:0000259" key="12">
    <source>
        <dbReference type="Pfam" id="PF16327"/>
    </source>
</evidence>